<dbReference type="RefSeq" id="WP_076069695.1">
    <property type="nucleotide sequence ID" value="NZ_CP019239.1"/>
</dbReference>
<dbReference type="PROSITE" id="PS50231">
    <property type="entry name" value="RICIN_B_LECTIN"/>
    <property type="match status" value="1"/>
</dbReference>
<organism evidence="3 4">
    <name type="scientific">Rhodoferax saidenbachensis</name>
    <dbReference type="NCBI Taxonomy" id="1484693"/>
    <lineage>
        <taxon>Bacteria</taxon>
        <taxon>Pseudomonadati</taxon>
        <taxon>Pseudomonadota</taxon>
        <taxon>Betaproteobacteria</taxon>
        <taxon>Burkholderiales</taxon>
        <taxon>Comamonadaceae</taxon>
        <taxon>Rhodoferax</taxon>
    </lineage>
</organism>
<feature type="chain" id="PRO_5010198922" description="Ricin B lectin domain-containing protein" evidence="1">
    <location>
        <begin position="31"/>
        <end position="1329"/>
    </location>
</feature>
<evidence type="ECO:0000259" key="2">
    <source>
        <dbReference type="SMART" id="SM00458"/>
    </source>
</evidence>
<evidence type="ECO:0000313" key="4">
    <source>
        <dbReference type="Proteomes" id="UP000186110"/>
    </source>
</evidence>
<evidence type="ECO:0000313" key="3">
    <source>
        <dbReference type="EMBL" id="APW43434.1"/>
    </source>
</evidence>
<feature type="signal peptide" evidence="1">
    <location>
        <begin position="1"/>
        <end position="30"/>
    </location>
</feature>
<name>A0A1P8KBQ2_9BURK</name>
<dbReference type="SUPFAM" id="SSF101898">
    <property type="entry name" value="NHL repeat"/>
    <property type="match status" value="1"/>
</dbReference>
<dbReference type="STRING" id="1484693.RS694_13435"/>
<dbReference type="InterPro" id="IPR011042">
    <property type="entry name" value="6-blade_b-propeller_TolB-like"/>
</dbReference>
<dbReference type="PANTHER" id="PTHR34859:SF2">
    <property type="entry name" value="LYSM DOMAIN-CONTAINING PROTEIN"/>
    <property type="match status" value="1"/>
</dbReference>
<dbReference type="Gene3D" id="2.120.10.30">
    <property type="entry name" value="TolB, C-terminal domain"/>
    <property type="match status" value="1"/>
</dbReference>
<proteinExistence type="predicted"/>
<evidence type="ECO:0000256" key="1">
    <source>
        <dbReference type="SAM" id="SignalP"/>
    </source>
</evidence>
<dbReference type="PANTHER" id="PTHR34859">
    <property type="entry name" value="UNNAMED PRODUCT"/>
    <property type="match status" value="1"/>
</dbReference>
<dbReference type="InterPro" id="IPR035992">
    <property type="entry name" value="Ricin_B-like_lectins"/>
</dbReference>
<dbReference type="eggNOG" id="COG3509">
    <property type="taxonomic scope" value="Bacteria"/>
</dbReference>
<dbReference type="CDD" id="cd23458">
    <property type="entry name" value="beta-trefoil_Ricin_AgaB34-like"/>
    <property type="match status" value="1"/>
</dbReference>
<protein>
    <recommendedName>
        <fullName evidence="2">Ricin B lectin domain-containing protein</fullName>
    </recommendedName>
</protein>
<dbReference type="Pfam" id="PF14200">
    <property type="entry name" value="RicinB_lectin_2"/>
    <property type="match status" value="1"/>
</dbReference>
<keyword evidence="1" id="KW-0732">Signal</keyword>
<feature type="domain" description="Ricin B lectin" evidence="2">
    <location>
        <begin position="32"/>
        <end position="169"/>
    </location>
</feature>
<accession>A0A1P8KBQ2</accession>
<dbReference type="SMART" id="SM00458">
    <property type="entry name" value="RICIN"/>
    <property type="match status" value="1"/>
</dbReference>
<dbReference type="Gene3D" id="2.80.10.50">
    <property type="match status" value="2"/>
</dbReference>
<gene>
    <name evidence="3" type="ORF">RS694_13435</name>
</gene>
<keyword evidence="4" id="KW-1185">Reference proteome</keyword>
<dbReference type="Proteomes" id="UP000186110">
    <property type="component" value="Chromosome"/>
</dbReference>
<dbReference type="EMBL" id="CP019239">
    <property type="protein sequence ID" value="APW43434.1"/>
    <property type="molecule type" value="Genomic_DNA"/>
</dbReference>
<dbReference type="SUPFAM" id="SSF50370">
    <property type="entry name" value="Ricin B-like lectins"/>
    <property type="match status" value="1"/>
</dbReference>
<dbReference type="KEGG" id="rsb:RS694_13435"/>
<dbReference type="InterPro" id="IPR000772">
    <property type="entry name" value="Ricin_B_lectin"/>
</dbReference>
<sequence>MKNTGLRGMVLRLLACVALFMGGLAQPAFAQNGPHTITAQHSNKCLGINAASPANQATLLQQDCAAGPHQQFMLVPSEGGFFQIVARHSNKCLDINGLSQANGMAVQQYDCNGGANQLLKYVDRGAGFGNFVFKHSNKCLDVLGISLANGASLMQYDCNGGANQLFKATPVATRAAVPSVQILTPAEAAAANQQATQQAATTAQMQAQQQAAATKAAADAKAAAEAKARADEMARQEAARKAVAEQSQAFIQLKQGLDAALATFQTRTTASITALRGAASSPLPAMSGNAAADQNAVAKLKADAQAALAQNRPRTVEQTGMLQEDNQAAMEAALERARKAVDMGQASNVQLIDSYYSQMQFVSKRYADERDLALTTLDQRDLAQTVAMGVTTVPEPSCPTPSDGPEFCWRDTVTRGVGTVPTNCPAGSDRIGALCYAQCKPGQTRVGLDCHADCPPGWRNDGLFCRLAEYGRGVGYPWKGSDGLSNSGMLGRCNAAEAPNSCQMWGAIAYPKCKEGYEPFGCCLCRPKTVPSCTSVGLRPGAFDLSCAKGINIGVIKGSICEAGKEMDAGLCYRSCPVGYDGVGPVCWAKAPATWQDCGMGAAKNGATCASVIGGQVTAVIKPLIAVVSAFRSGGVPTQPANPAKVNDLKERLKELRALYKAGVSTDAYKGLNQVKQASDMADFEGKINGVVTEEDVARVAAELAEASIPSGGVTGVVKSVTGIVSAYTYPKCSKYFQPNLCPATTKPVSNAPLTQLQRSLAEQDAANQKQDKKLSLQEQCKVCTQGATNRAQFCGAIDFCDKTCNVPELEVNAWRKGAQAAQQCYQQDKLIDYKSCERIVLAACTSNDPKVCAASITANCGAPPAAVVPTVVDNAKELPTAPAGGWPANCPAKNDASSTECMRLAVVSGDGQTGAGGSFGKLTVRLRWRDGTPVANFPIWFGCMPTILKSNETNAAAFGDNGCRVDNGISADDGVVKQAIYTAADGTASTSVRGSAARFGAPLVVVAEAGKMQTLKMSHPSLTLYEWPTPTSGCYNPLMRVGNPYCRYGANGVTNYEASSVAYFNLTLSAAQPNSGTGAGAAASAVSPWEAYPGNTKAKDIGVGVDASKNVALWAINSNGDVVGGTVGATPQTLTLGGNVKAARIAVDNKLRPWVVGTNGYVAYWDNNDQGVKAWISPVKQNPVPLASDVAVGANGTVWMVGTAANNYGIYRLTSNATWEPLSSNARRIAVDPQGNAWVTWSDGTMSRYNPPSGQAAASWVDWSAEPKARDVAVAGNGTVYAVGTDSRVYQRVSGKWQLIPNMLLNEIGANGDTVFGIKPDQTIWYLR</sequence>
<reference evidence="3 4" key="1">
    <citation type="submission" date="2017-01" db="EMBL/GenBank/DDBJ databases">
        <authorList>
            <person name="Mah S.A."/>
            <person name="Swanson W.J."/>
            <person name="Moy G.W."/>
            <person name="Vacquier V.D."/>
        </authorList>
    </citation>
    <scope>NUCLEOTIDE SEQUENCE [LARGE SCALE GENOMIC DNA]</scope>
    <source>
        <strain evidence="3 4">DSM 22694</strain>
    </source>
</reference>